<name>A0A438FQX7_VITVI</name>
<feature type="compositionally biased region" description="Polar residues" evidence="1">
    <location>
        <begin position="36"/>
        <end position="54"/>
    </location>
</feature>
<organism evidence="2 3">
    <name type="scientific">Vitis vinifera</name>
    <name type="common">Grape</name>
    <dbReference type="NCBI Taxonomy" id="29760"/>
    <lineage>
        <taxon>Eukaryota</taxon>
        <taxon>Viridiplantae</taxon>
        <taxon>Streptophyta</taxon>
        <taxon>Embryophyta</taxon>
        <taxon>Tracheophyta</taxon>
        <taxon>Spermatophyta</taxon>
        <taxon>Magnoliopsida</taxon>
        <taxon>eudicotyledons</taxon>
        <taxon>Gunneridae</taxon>
        <taxon>Pentapetalae</taxon>
        <taxon>rosids</taxon>
        <taxon>Vitales</taxon>
        <taxon>Vitaceae</taxon>
        <taxon>Viteae</taxon>
        <taxon>Vitis</taxon>
    </lineage>
</organism>
<accession>A0A438FQX7</accession>
<proteinExistence type="predicted"/>
<dbReference type="EMBL" id="QGNW01000775">
    <property type="protein sequence ID" value="RVW62367.1"/>
    <property type="molecule type" value="Genomic_DNA"/>
</dbReference>
<evidence type="ECO:0000256" key="1">
    <source>
        <dbReference type="SAM" id="MobiDB-lite"/>
    </source>
</evidence>
<dbReference type="AlphaFoldDB" id="A0A438FQX7"/>
<evidence type="ECO:0000313" key="3">
    <source>
        <dbReference type="Proteomes" id="UP000288805"/>
    </source>
</evidence>
<comment type="caution">
    <text evidence="2">The sequence shown here is derived from an EMBL/GenBank/DDBJ whole genome shotgun (WGS) entry which is preliminary data.</text>
</comment>
<protein>
    <submittedName>
        <fullName evidence="2">Uncharacterized protein</fullName>
    </submittedName>
</protein>
<evidence type="ECO:0000313" key="2">
    <source>
        <dbReference type="EMBL" id="RVW62367.1"/>
    </source>
</evidence>
<dbReference type="Proteomes" id="UP000288805">
    <property type="component" value="Unassembled WGS sequence"/>
</dbReference>
<gene>
    <name evidence="2" type="ORF">CK203_062124</name>
</gene>
<sequence length="73" mass="8479">MIALEERFRVEAHVKNAAPQRRGPRRRQVLPPSAPSQPIHTKTWQIAQLDSTKMSAYHRRPQRKRKTPSCGTH</sequence>
<feature type="region of interest" description="Disordered" evidence="1">
    <location>
        <begin position="15"/>
        <end position="73"/>
    </location>
</feature>
<reference evidence="2 3" key="1">
    <citation type="journal article" date="2018" name="PLoS Genet.">
        <title>Population sequencing reveals clonal diversity and ancestral inbreeding in the grapevine cultivar Chardonnay.</title>
        <authorList>
            <person name="Roach M.J."/>
            <person name="Johnson D.L."/>
            <person name="Bohlmann J."/>
            <person name="van Vuuren H.J."/>
            <person name="Jones S.J."/>
            <person name="Pretorius I.S."/>
            <person name="Schmidt S.A."/>
            <person name="Borneman A.R."/>
        </authorList>
    </citation>
    <scope>NUCLEOTIDE SEQUENCE [LARGE SCALE GENOMIC DNA]</scope>
    <source>
        <strain evidence="3">cv. Chardonnay</strain>
        <tissue evidence="2">Leaf</tissue>
    </source>
</reference>
<feature type="compositionally biased region" description="Basic residues" evidence="1">
    <location>
        <begin position="56"/>
        <end position="67"/>
    </location>
</feature>